<evidence type="ECO:0000259" key="8">
    <source>
        <dbReference type="PROSITE" id="PS50850"/>
    </source>
</evidence>
<feature type="transmembrane region" description="Helical" evidence="7">
    <location>
        <begin position="295"/>
        <end position="315"/>
    </location>
</feature>
<protein>
    <submittedName>
        <fullName evidence="9">MFS transporter</fullName>
    </submittedName>
</protein>
<feature type="transmembrane region" description="Helical" evidence="7">
    <location>
        <begin position="103"/>
        <end position="123"/>
    </location>
</feature>
<dbReference type="PRINTS" id="PR01036">
    <property type="entry name" value="TCRTETB"/>
</dbReference>
<feature type="transmembrane region" description="Helical" evidence="7">
    <location>
        <begin position="135"/>
        <end position="154"/>
    </location>
</feature>
<accession>A0A1V4EV11</accession>
<dbReference type="Gene3D" id="1.20.1250.20">
    <property type="entry name" value="MFS general substrate transporter like domains"/>
    <property type="match status" value="1"/>
</dbReference>
<comment type="caution">
    <text evidence="9">The sequence shown here is derived from an EMBL/GenBank/DDBJ whole genome shotgun (WGS) entry which is preliminary data.</text>
</comment>
<feature type="transmembrane region" description="Helical" evidence="7">
    <location>
        <begin position="395"/>
        <end position="412"/>
    </location>
</feature>
<evidence type="ECO:0000313" key="9">
    <source>
        <dbReference type="EMBL" id="OPG16488.1"/>
    </source>
</evidence>
<feature type="transmembrane region" description="Helical" evidence="7">
    <location>
        <begin position="73"/>
        <end position="91"/>
    </location>
</feature>
<dbReference type="SUPFAM" id="SSF103473">
    <property type="entry name" value="MFS general substrate transporter"/>
    <property type="match status" value="1"/>
</dbReference>
<comment type="subcellular location">
    <subcellularLocation>
        <location evidence="1">Cell membrane</location>
        <topology evidence="1">Multi-pass membrane protein</topology>
    </subcellularLocation>
</comment>
<dbReference type="Pfam" id="PF07690">
    <property type="entry name" value="MFS_1"/>
    <property type="match status" value="1"/>
</dbReference>
<evidence type="ECO:0000256" key="4">
    <source>
        <dbReference type="ARBA" id="ARBA00022692"/>
    </source>
</evidence>
<organism evidence="9 10">
    <name type="scientific">Ferroacidibacillus organovorans</name>
    <dbReference type="NCBI Taxonomy" id="1765683"/>
    <lineage>
        <taxon>Bacteria</taxon>
        <taxon>Bacillati</taxon>
        <taxon>Bacillota</taxon>
        <taxon>Bacilli</taxon>
        <taxon>Bacillales</taxon>
        <taxon>Alicyclobacillaceae</taxon>
        <taxon>Ferroacidibacillus</taxon>
    </lineage>
</organism>
<keyword evidence="3" id="KW-1003">Cell membrane</keyword>
<evidence type="ECO:0000256" key="6">
    <source>
        <dbReference type="ARBA" id="ARBA00023136"/>
    </source>
</evidence>
<dbReference type="Proteomes" id="UP000190229">
    <property type="component" value="Unassembled WGS sequence"/>
</dbReference>
<dbReference type="NCBIfam" id="TIGR00711">
    <property type="entry name" value="efflux_EmrB"/>
    <property type="match status" value="1"/>
</dbReference>
<keyword evidence="6 7" id="KW-0472">Membrane</keyword>
<dbReference type="PROSITE" id="PS50850">
    <property type="entry name" value="MFS"/>
    <property type="match status" value="1"/>
</dbReference>
<evidence type="ECO:0000256" key="2">
    <source>
        <dbReference type="ARBA" id="ARBA00022448"/>
    </source>
</evidence>
<feature type="transmembrane region" description="Helical" evidence="7">
    <location>
        <begin position="353"/>
        <end position="375"/>
    </location>
</feature>
<evidence type="ECO:0000313" key="10">
    <source>
        <dbReference type="Proteomes" id="UP000190229"/>
    </source>
</evidence>
<feature type="domain" description="Major facilitator superfamily (MFS) profile" evidence="8">
    <location>
        <begin position="9"/>
        <end position="490"/>
    </location>
</feature>
<evidence type="ECO:0000256" key="1">
    <source>
        <dbReference type="ARBA" id="ARBA00004651"/>
    </source>
</evidence>
<dbReference type="InterPro" id="IPR011701">
    <property type="entry name" value="MFS"/>
</dbReference>
<dbReference type="Gene3D" id="1.20.1720.10">
    <property type="entry name" value="Multidrug resistance protein D"/>
    <property type="match status" value="1"/>
</dbReference>
<dbReference type="PANTHER" id="PTHR23501">
    <property type="entry name" value="MAJOR FACILITATOR SUPERFAMILY"/>
    <property type="match status" value="1"/>
</dbReference>
<dbReference type="GO" id="GO:0022857">
    <property type="term" value="F:transmembrane transporter activity"/>
    <property type="evidence" value="ECO:0007669"/>
    <property type="project" value="InterPro"/>
</dbReference>
<dbReference type="InterPro" id="IPR036259">
    <property type="entry name" value="MFS_trans_sf"/>
</dbReference>
<feature type="transmembrane region" description="Helical" evidence="7">
    <location>
        <begin position="160"/>
        <end position="181"/>
    </location>
</feature>
<dbReference type="GO" id="GO:0005886">
    <property type="term" value="C:plasma membrane"/>
    <property type="evidence" value="ECO:0007669"/>
    <property type="project" value="UniProtKB-SubCell"/>
</dbReference>
<dbReference type="FunFam" id="1.20.1720.10:FF:000004">
    <property type="entry name" value="EmrB/QacA family drug resistance transporter"/>
    <property type="match status" value="1"/>
</dbReference>
<dbReference type="PANTHER" id="PTHR23501:SF191">
    <property type="entry name" value="VACUOLAR BASIC AMINO ACID TRANSPORTER 4"/>
    <property type="match status" value="1"/>
</dbReference>
<feature type="transmembrane region" description="Helical" evidence="7">
    <location>
        <begin position="327"/>
        <end position="347"/>
    </location>
</feature>
<gene>
    <name evidence="9" type="ORF">B2M26_06315</name>
</gene>
<feature type="transmembrane region" description="Helical" evidence="7">
    <location>
        <begin position="38"/>
        <end position="61"/>
    </location>
</feature>
<keyword evidence="10" id="KW-1185">Reference proteome</keyword>
<keyword evidence="2" id="KW-0813">Transport</keyword>
<keyword evidence="4 7" id="KW-0812">Transmembrane</keyword>
<evidence type="ECO:0000256" key="7">
    <source>
        <dbReference type="SAM" id="Phobius"/>
    </source>
</evidence>
<evidence type="ECO:0000256" key="5">
    <source>
        <dbReference type="ARBA" id="ARBA00022989"/>
    </source>
</evidence>
<evidence type="ECO:0000256" key="3">
    <source>
        <dbReference type="ARBA" id="ARBA00022475"/>
    </source>
</evidence>
<sequence>MRPTNRRSVTIAVMVATFLTAMDNTVVSTAMPTIVSDLGGIQLISWVFAVYVLTTAATTPIFGKLSDLYGRKLIFTIGTILFLLGSALSGASQTMVELILFRAFQGIGAGAVFPITLTIIGDLYQGEARARIQGLFSAVWGISGVVGPLVGGFFVDVISWRWIFYINIPIGIVSIALLWFFLHEKFERKNHRIDILGTLLFLCGISSLLYVILSGGQTLAWNSPLLIVLLTSSAVLLALFLFVESRAKEPMLPLSLFHLPGIAIANLASLFGAAMLIAMSVYIPLFVQGIMGQSATSAGLTLTPMSIGWPLGAAVGGRIMFRIGPRITSVLGAFLLVLGCAWLSLLPMGTSQWPFILIMVIVGFGFGFAFTAFTILVQSAVDWQMRGTSTGTNQFMRNIGQTLGIALFGLWLNDTVAKKLMNPALFRLTHGNAGTLGRLLNPAVASHFNASFVQSMRAVLYDGLHAVFIMVIAVSIIVFVLTFFLPTKFPEQMRSPSKTSA</sequence>
<feature type="transmembrane region" description="Helical" evidence="7">
    <location>
        <begin position="255"/>
        <end position="283"/>
    </location>
</feature>
<feature type="transmembrane region" description="Helical" evidence="7">
    <location>
        <begin position="464"/>
        <end position="485"/>
    </location>
</feature>
<dbReference type="InterPro" id="IPR004638">
    <property type="entry name" value="EmrB-like"/>
</dbReference>
<dbReference type="AlphaFoldDB" id="A0A1V4EV11"/>
<dbReference type="CDD" id="cd17502">
    <property type="entry name" value="MFS_Azr1_MDR_like"/>
    <property type="match status" value="1"/>
</dbReference>
<proteinExistence type="predicted"/>
<dbReference type="InterPro" id="IPR020846">
    <property type="entry name" value="MFS_dom"/>
</dbReference>
<feature type="transmembrane region" description="Helical" evidence="7">
    <location>
        <begin position="225"/>
        <end position="243"/>
    </location>
</feature>
<dbReference type="EMBL" id="MWPS01000016">
    <property type="protein sequence ID" value="OPG16488.1"/>
    <property type="molecule type" value="Genomic_DNA"/>
</dbReference>
<keyword evidence="5 7" id="KW-1133">Transmembrane helix</keyword>
<feature type="transmembrane region" description="Helical" evidence="7">
    <location>
        <begin position="193"/>
        <end position="213"/>
    </location>
</feature>
<name>A0A1V4EV11_9BACL</name>
<reference evidence="9 10" key="1">
    <citation type="submission" date="2017-02" db="EMBL/GenBank/DDBJ databases">
        <title>Draft genome of Acidibacillus ferrooxidans Huett2.</title>
        <authorList>
            <person name="Schopf S."/>
        </authorList>
    </citation>
    <scope>NUCLEOTIDE SEQUENCE [LARGE SCALE GENOMIC DNA]</scope>
    <source>
        <strain evidence="9 10">Huett2</strain>
    </source>
</reference>